<sequence length="81" mass="9673">MMSFNSIENNKERRVGVTMLMVAKHRKEIEACFGCGKYEYMIWDCPWNKKFITRKPKKVNMEDKRKPSAQGWVFAMNHRDA</sequence>
<accession>A0A438D9A0</accession>
<evidence type="ECO:0000313" key="2">
    <source>
        <dbReference type="Proteomes" id="UP000288805"/>
    </source>
</evidence>
<dbReference type="AlphaFoldDB" id="A0A438D9A0"/>
<name>A0A438D9A0_VITVI</name>
<dbReference type="EMBL" id="QGNW01001729">
    <property type="protein sequence ID" value="RVW32035.1"/>
    <property type="molecule type" value="Genomic_DNA"/>
</dbReference>
<dbReference type="Proteomes" id="UP000288805">
    <property type="component" value="Unassembled WGS sequence"/>
</dbReference>
<protein>
    <submittedName>
        <fullName evidence="1">Uncharacterized protein</fullName>
    </submittedName>
</protein>
<gene>
    <name evidence="1" type="ORF">CK203_097389</name>
</gene>
<proteinExistence type="predicted"/>
<reference evidence="1 2" key="1">
    <citation type="journal article" date="2018" name="PLoS Genet.">
        <title>Population sequencing reveals clonal diversity and ancestral inbreeding in the grapevine cultivar Chardonnay.</title>
        <authorList>
            <person name="Roach M.J."/>
            <person name="Johnson D.L."/>
            <person name="Bohlmann J."/>
            <person name="van Vuuren H.J."/>
            <person name="Jones S.J."/>
            <person name="Pretorius I.S."/>
            <person name="Schmidt S.A."/>
            <person name="Borneman A.R."/>
        </authorList>
    </citation>
    <scope>NUCLEOTIDE SEQUENCE [LARGE SCALE GENOMIC DNA]</scope>
    <source>
        <strain evidence="2">cv. Chardonnay</strain>
        <tissue evidence="1">Leaf</tissue>
    </source>
</reference>
<comment type="caution">
    <text evidence="1">The sequence shown here is derived from an EMBL/GenBank/DDBJ whole genome shotgun (WGS) entry which is preliminary data.</text>
</comment>
<organism evidence="1 2">
    <name type="scientific">Vitis vinifera</name>
    <name type="common">Grape</name>
    <dbReference type="NCBI Taxonomy" id="29760"/>
    <lineage>
        <taxon>Eukaryota</taxon>
        <taxon>Viridiplantae</taxon>
        <taxon>Streptophyta</taxon>
        <taxon>Embryophyta</taxon>
        <taxon>Tracheophyta</taxon>
        <taxon>Spermatophyta</taxon>
        <taxon>Magnoliopsida</taxon>
        <taxon>eudicotyledons</taxon>
        <taxon>Gunneridae</taxon>
        <taxon>Pentapetalae</taxon>
        <taxon>rosids</taxon>
        <taxon>Vitales</taxon>
        <taxon>Vitaceae</taxon>
        <taxon>Viteae</taxon>
        <taxon>Vitis</taxon>
    </lineage>
</organism>
<evidence type="ECO:0000313" key="1">
    <source>
        <dbReference type="EMBL" id="RVW32035.1"/>
    </source>
</evidence>